<protein>
    <submittedName>
        <fullName evidence="1">Uncharacterized protein</fullName>
    </submittedName>
</protein>
<dbReference type="AlphaFoldDB" id="A0A813BT70"/>
<keyword evidence="2" id="KW-1185">Reference proteome</keyword>
<sequence length="196" mass="21628">MSFLCCAGLDESSEYEVKPDRMIELFPSLDASYWFTTSPVDELAKSIDAPEQLGDTDLATELPINQRAQSSDGIEDYLQPPTSGVTLTFRLPNGLYVDVDFESRPLGLRFSDTTPLTVTHVRSDYDNTARVSLGWVVTHVNKQQLPRSILDANAMVRDAVSQLKTCNADEVRPLGRGCGAHEAARQTVSLVSEEVF</sequence>
<evidence type="ECO:0000313" key="2">
    <source>
        <dbReference type="Proteomes" id="UP000601435"/>
    </source>
</evidence>
<comment type="caution">
    <text evidence="1">The sequence shown here is derived from an EMBL/GenBank/DDBJ whole genome shotgun (WGS) entry which is preliminary data.</text>
</comment>
<name>A0A813BT70_9DINO</name>
<dbReference type="EMBL" id="CAJNJA010078985">
    <property type="protein sequence ID" value="CAE7923938.1"/>
    <property type="molecule type" value="Genomic_DNA"/>
</dbReference>
<proteinExistence type="predicted"/>
<reference evidence="1" key="1">
    <citation type="submission" date="2021-02" db="EMBL/GenBank/DDBJ databases">
        <authorList>
            <person name="Dougan E. K."/>
            <person name="Rhodes N."/>
            <person name="Thang M."/>
            <person name="Chan C."/>
        </authorList>
    </citation>
    <scope>NUCLEOTIDE SEQUENCE</scope>
</reference>
<accession>A0A813BT70</accession>
<organism evidence="1 2">
    <name type="scientific">Symbiodinium necroappetens</name>
    <dbReference type="NCBI Taxonomy" id="1628268"/>
    <lineage>
        <taxon>Eukaryota</taxon>
        <taxon>Sar</taxon>
        <taxon>Alveolata</taxon>
        <taxon>Dinophyceae</taxon>
        <taxon>Suessiales</taxon>
        <taxon>Symbiodiniaceae</taxon>
        <taxon>Symbiodinium</taxon>
    </lineage>
</organism>
<dbReference type="OrthoDB" id="414624at2759"/>
<dbReference type="Proteomes" id="UP000601435">
    <property type="component" value="Unassembled WGS sequence"/>
</dbReference>
<gene>
    <name evidence="1" type="ORF">SNEC2469_LOCUS31938</name>
</gene>
<evidence type="ECO:0000313" key="1">
    <source>
        <dbReference type="EMBL" id="CAE7923938.1"/>
    </source>
</evidence>